<keyword evidence="2" id="KW-1185">Reference proteome</keyword>
<dbReference type="STRING" id="927083.DB32_003972"/>
<organism evidence="1 2">
    <name type="scientific">Sandaracinus amylolyticus</name>
    <dbReference type="NCBI Taxonomy" id="927083"/>
    <lineage>
        <taxon>Bacteria</taxon>
        <taxon>Pseudomonadati</taxon>
        <taxon>Myxococcota</taxon>
        <taxon>Polyangia</taxon>
        <taxon>Polyangiales</taxon>
        <taxon>Sandaracinaceae</taxon>
        <taxon>Sandaracinus</taxon>
    </lineage>
</organism>
<reference evidence="1 2" key="1">
    <citation type="submission" date="2015-03" db="EMBL/GenBank/DDBJ databases">
        <title>Genome assembly of Sandaracinus amylolyticus DSM 53668.</title>
        <authorList>
            <person name="Sharma G."/>
            <person name="Subramanian S."/>
        </authorList>
    </citation>
    <scope>NUCLEOTIDE SEQUENCE [LARGE SCALE GENOMIC DNA]</scope>
    <source>
        <strain evidence="1 2">DSM 53668</strain>
    </source>
</reference>
<dbReference type="OrthoDB" id="5519023at2"/>
<dbReference type="RefSeq" id="WP_053234020.1">
    <property type="nucleotide sequence ID" value="NZ_CP011125.1"/>
</dbReference>
<proteinExistence type="predicted"/>
<dbReference type="Proteomes" id="UP000034883">
    <property type="component" value="Chromosome"/>
</dbReference>
<sequence>MKRVIAIAVMLLGCGAQPRIEAPTTPSATRDAELAGPAWSRDPDALAVRARALSARLEPYDATPSTALEARFFLAARGSRALELELPAGACAVLATFASSGMRDLDARLYTPEGALITEDVAPDPHPAIVFCATESTPSRAWLVLDAYDGSGAVLVSSLAIPSDALHVVARELGGTPGVARDGEARGELEIALLRRGLDITAAPLEVTLARDQRVRVPLRARAGRCFAVIATPRAPLASVAMRLLDLAGRPLADADASQNVLQRCETEDVERAIELWSGDAEGVVSITIAEGDDERLGGAAGLWLGAVPRDVIAASAGRRVARGTLARGEVAAHRVRVPRGCVDVVARPETGSIARLALEVHDVSRDESRTPSVERCGDPATLDVTITALGGAGDYAIEIRPRE</sequence>
<accession>A0A0F6W3Z9</accession>
<evidence type="ECO:0000313" key="1">
    <source>
        <dbReference type="EMBL" id="AKF06823.1"/>
    </source>
</evidence>
<dbReference type="EMBL" id="CP011125">
    <property type="protein sequence ID" value="AKF06823.1"/>
    <property type="molecule type" value="Genomic_DNA"/>
</dbReference>
<name>A0A0F6W3Z9_9BACT</name>
<protein>
    <submittedName>
        <fullName evidence="1">Uncharacterized protein</fullName>
    </submittedName>
</protein>
<evidence type="ECO:0000313" key="2">
    <source>
        <dbReference type="Proteomes" id="UP000034883"/>
    </source>
</evidence>
<gene>
    <name evidence="1" type="ORF">DB32_003972</name>
</gene>
<dbReference type="KEGG" id="samy:DB32_003972"/>
<dbReference type="AlphaFoldDB" id="A0A0F6W3Z9"/>